<feature type="transmembrane region" description="Helical" evidence="2">
    <location>
        <begin position="216"/>
        <end position="235"/>
    </location>
</feature>
<feature type="chain" id="PRO_5044876736" evidence="3">
    <location>
        <begin position="18"/>
        <end position="287"/>
    </location>
</feature>
<evidence type="ECO:0000313" key="4">
    <source>
        <dbReference type="EMBL" id="KAL3783443.1"/>
    </source>
</evidence>
<feature type="compositionally biased region" description="Acidic residues" evidence="1">
    <location>
        <begin position="274"/>
        <end position="287"/>
    </location>
</feature>
<feature type="signal peptide" evidence="3">
    <location>
        <begin position="1"/>
        <end position="17"/>
    </location>
</feature>
<keyword evidence="2" id="KW-0812">Transmembrane</keyword>
<reference evidence="4 5" key="1">
    <citation type="submission" date="2024-10" db="EMBL/GenBank/DDBJ databases">
        <title>Updated reference genomes for cyclostephanoid diatoms.</title>
        <authorList>
            <person name="Roberts W.R."/>
            <person name="Alverson A.J."/>
        </authorList>
    </citation>
    <scope>NUCLEOTIDE SEQUENCE [LARGE SCALE GENOMIC DNA]</scope>
    <source>
        <strain evidence="4 5">AJA010-31</strain>
    </source>
</reference>
<accession>A0ABD3P6H7</accession>
<evidence type="ECO:0000256" key="2">
    <source>
        <dbReference type="SAM" id="Phobius"/>
    </source>
</evidence>
<organism evidence="4 5">
    <name type="scientific">Cyclotella atomus</name>
    <dbReference type="NCBI Taxonomy" id="382360"/>
    <lineage>
        <taxon>Eukaryota</taxon>
        <taxon>Sar</taxon>
        <taxon>Stramenopiles</taxon>
        <taxon>Ochrophyta</taxon>
        <taxon>Bacillariophyta</taxon>
        <taxon>Coscinodiscophyceae</taxon>
        <taxon>Thalassiosirophycidae</taxon>
        <taxon>Stephanodiscales</taxon>
        <taxon>Stephanodiscaceae</taxon>
        <taxon>Cyclotella</taxon>
    </lineage>
</organism>
<name>A0ABD3P6H7_9STRA</name>
<keyword evidence="3" id="KW-0732">Signal</keyword>
<proteinExistence type="predicted"/>
<protein>
    <submittedName>
        <fullName evidence="4">Uncharacterized protein</fullName>
    </submittedName>
</protein>
<evidence type="ECO:0000256" key="1">
    <source>
        <dbReference type="SAM" id="MobiDB-lite"/>
    </source>
</evidence>
<keyword evidence="2" id="KW-0472">Membrane</keyword>
<keyword evidence="2" id="KW-1133">Transmembrane helix</keyword>
<dbReference type="EMBL" id="JALLPJ020000766">
    <property type="protein sequence ID" value="KAL3783443.1"/>
    <property type="molecule type" value="Genomic_DNA"/>
</dbReference>
<evidence type="ECO:0000313" key="5">
    <source>
        <dbReference type="Proteomes" id="UP001530400"/>
    </source>
</evidence>
<keyword evidence="5" id="KW-1185">Reference proteome</keyword>
<evidence type="ECO:0000256" key="3">
    <source>
        <dbReference type="SAM" id="SignalP"/>
    </source>
</evidence>
<sequence>MMKQTALLLLIAASVDASSTSRLRQRQLWGSSSSSSGSGWSFWGSILQLLDNMHTPCPPGSLHHKDEKGEPLPPGQCWQDLHKHHHHAHKKSGGGGGGGGGSSSSSYSFIECQQGDANCYQNIACQEGDANCYLFVTCANDDQDCMTYITCDDDSSNCVANVQPNGWSDDGHAATDDAAVVYDDAWSDDGWTANAAATNNASYATSAVQNSSSTPVWPFLVAALVAGVVGVMFVVSRRKRRSDAEESLNETATTTKSRKRLFNFGRKKKGSINDDFDNEDNYVEMSR</sequence>
<dbReference type="Proteomes" id="UP001530400">
    <property type="component" value="Unassembled WGS sequence"/>
</dbReference>
<dbReference type="AlphaFoldDB" id="A0ABD3P6H7"/>
<gene>
    <name evidence="4" type="ORF">ACHAWO_011925</name>
</gene>
<feature type="region of interest" description="Disordered" evidence="1">
    <location>
        <begin position="268"/>
        <end position="287"/>
    </location>
</feature>
<comment type="caution">
    <text evidence="4">The sequence shown here is derived from an EMBL/GenBank/DDBJ whole genome shotgun (WGS) entry which is preliminary data.</text>
</comment>